<dbReference type="InterPro" id="IPR036388">
    <property type="entry name" value="WH-like_DNA-bd_sf"/>
</dbReference>
<evidence type="ECO:0000256" key="5">
    <source>
        <dbReference type="ARBA" id="ARBA00023163"/>
    </source>
</evidence>
<evidence type="ECO:0000313" key="9">
    <source>
        <dbReference type="Proteomes" id="UP001321861"/>
    </source>
</evidence>
<dbReference type="InterPro" id="IPR007627">
    <property type="entry name" value="RNA_pol_sigma70_r2"/>
</dbReference>
<name>A0AAU9DHV8_9LACO</name>
<reference evidence="8 9" key="1">
    <citation type="journal article" date="2023" name="Microbiol. Spectr.">
        <title>Symbiosis of Carpenter Bees with Uncharacterized Lactic Acid Bacteria Showing NAD Auxotrophy.</title>
        <authorList>
            <person name="Kawasaki S."/>
            <person name="Ozawa K."/>
            <person name="Mori T."/>
            <person name="Yamamoto A."/>
            <person name="Ito M."/>
            <person name="Ohkuma M."/>
            <person name="Sakamoto M."/>
            <person name="Matsutani M."/>
        </authorList>
    </citation>
    <scope>NUCLEOTIDE SEQUENCE [LARGE SCALE GENOMIC DNA]</scope>
    <source>
        <strain evidence="8 9">XA3</strain>
    </source>
</reference>
<dbReference type="NCBIfam" id="TIGR02937">
    <property type="entry name" value="sigma70-ECF"/>
    <property type="match status" value="1"/>
</dbReference>
<dbReference type="GO" id="GO:0003677">
    <property type="term" value="F:DNA binding"/>
    <property type="evidence" value="ECO:0007669"/>
    <property type="project" value="UniProtKB-KW"/>
</dbReference>
<keyword evidence="5" id="KW-0804">Transcription</keyword>
<dbReference type="InterPro" id="IPR014284">
    <property type="entry name" value="RNA_pol_sigma-70_dom"/>
</dbReference>
<dbReference type="PANTHER" id="PTHR43133:SF8">
    <property type="entry name" value="RNA POLYMERASE SIGMA FACTOR HI_1459-RELATED"/>
    <property type="match status" value="1"/>
</dbReference>
<dbReference type="InterPro" id="IPR013325">
    <property type="entry name" value="RNA_pol_sigma_r2"/>
</dbReference>
<evidence type="ECO:0000256" key="2">
    <source>
        <dbReference type="ARBA" id="ARBA00023015"/>
    </source>
</evidence>
<evidence type="ECO:0000256" key="3">
    <source>
        <dbReference type="ARBA" id="ARBA00023082"/>
    </source>
</evidence>
<dbReference type="GO" id="GO:0000428">
    <property type="term" value="C:DNA-directed RNA polymerase complex"/>
    <property type="evidence" value="ECO:0007669"/>
    <property type="project" value="UniProtKB-KW"/>
</dbReference>
<comment type="similarity">
    <text evidence="1">Belongs to the sigma-70 factor family. ECF subfamily.</text>
</comment>
<dbReference type="InterPro" id="IPR013249">
    <property type="entry name" value="RNA_pol_sigma70_r4_t2"/>
</dbReference>
<dbReference type="GO" id="GO:0016987">
    <property type="term" value="F:sigma factor activity"/>
    <property type="evidence" value="ECO:0007669"/>
    <property type="project" value="UniProtKB-KW"/>
</dbReference>
<proteinExistence type="inferred from homology"/>
<dbReference type="Pfam" id="PF04542">
    <property type="entry name" value="Sigma70_r2"/>
    <property type="match status" value="1"/>
</dbReference>
<evidence type="ECO:0000256" key="4">
    <source>
        <dbReference type="ARBA" id="ARBA00023125"/>
    </source>
</evidence>
<evidence type="ECO:0000259" key="7">
    <source>
        <dbReference type="Pfam" id="PF08281"/>
    </source>
</evidence>
<evidence type="ECO:0000259" key="6">
    <source>
        <dbReference type="Pfam" id="PF04542"/>
    </source>
</evidence>
<feature type="domain" description="RNA polymerase sigma factor 70 region 4 type 2" evidence="7">
    <location>
        <begin position="100"/>
        <end position="152"/>
    </location>
</feature>
<accession>A0AAU9DHV8</accession>
<dbReference type="RefSeq" id="WP_317635427.1">
    <property type="nucleotide sequence ID" value="NZ_AP026802.1"/>
</dbReference>
<dbReference type="Gene3D" id="1.10.10.10">
    <property type="entry name" value="Winged helix-like DNA-binding domain superfamily/Winged helix DNA-binding domain"/>
    <property type="match status" value="1"/>
</dbReference>
<keyword evidence="3" id="KW-0731">Sigma factor</keyword>
<organism evidence="8 9">
    <name type="scientific">Xylocopilactobacillus apicola</name>
    <dbReference type="NCBI Taxonomy" id="2932184"/>
    <lineage>
        <taxon>Bacteria</taxon>
        <taxon>Bacillati</taxon>
        <taxon>Bacillota</taxon>
        <taxon>Bacilli</taxon>
        <taxon>Lactobacillales</taxon>
        <taxon>Lactobacillaceae</taxon>
        <taxon>Xylocopilactobacillus</taxon>
    </lineage>
</organism>
<evidence type="ECO:0000256" key="1">
    <source>
        <dbReference type="ARBA" id="ARBA00010641"/>
    </source>
</evidence>
<protein>
    <submittedName>
        <fullName evidence="8">DNA-directed RNA polymerase sigma-70 factor</fullName>
    </submittedName>
</protein>
<sequence>MKLDRYEELLKDLMIELRRYLISKGAKPDLAEDVVQDIFVKVLEMELILPPDQLRPYLYRMVRNKYIDLYRRDQRLNALVEQYLIPELSRPEVQESDHSEKLEHALNQLSAENRQLLKMKYLDQKTNEELAKELKIPMAAVKMRLYRIRKKIKKMTGDNIDE</sequence>
<dbReference type="Pfam" id="PF08281">
    <property type="entry name" value="Sigma70_r4_2"/>
    <property type="match status" value="1"/>
</dbReference>
<keyword evidence="4" id="KW-0238">DNA-binding</keyword>
<keyword evidence="8" id="KW-0240">DNA-directed RNA polymerase</keyword>
<dbReference type="AlphaFoldDB" id="A0AAU9DHV8"/>
<dbReference type="Proteomes" id="UP001321861">
    <property type="component" value="Chromosome"/>
</dbReference>
<dbReference type="KEGG" id="xap:XA3_20810"/>
<dbReference type="Gene3D" id="1.10.1740.10">
    <property type="match status" value="1"/>
</dbReference>
<dbReference type="InterPro" id="IPR039425">
    <property type="entry name" value="RNA_pol_sigma-70-like"/>
</dbReference>
<dbReference type="EMBL" id="AP026802">
    <property type="protein sequence ID" value="BDR59640.1"/>
    <property type="molecule type" value="Genomic_DNA"/>
</dbReference>
<keyword evidence="2" id="KW-0805">Transcription regulation</keyword>
<feature type="domain" description="RNA polymerase sigma-70 region 2" evidence="6">
    <location>
        <begin position="9"/>
        <end position="75"/>
    </location>
</feature>
<dbReference type="SUPFAM" id="SSF88946">
    <property type="entry name" value="Sigma2 domain of RNA polymerase sigma factors"/>
    <property type="match status" value="1"/>
</dbReference>
<keyword evidence="9" id="KW-1185">Reference proteome</keyword>
<dbReference type="GO" id="GO:0006352">
    <property type="term" value="P:DNA-templated transcription initiation"/>
    <property type="evidence" value="ECO:0007669"/>
    <property type="project" value="InterPro"/>
</dbReference>
<dbReference type="InterPro" id="IPR013324">
    <property type="entry name" value="RNA_pol_sigma_r3/r4-like"/>
</dbReference>
<dbReference type="SUPFAM" id="SSF88659">
    <property type="entry name" value="Sigma3 and sigma4 domains of RNA polymerase sigma factors"/>
    <property type="match status" value="1"/>
</dbReference>
<evidence type="ECO:0000313" key="8">
    <source>
        <dbReference type="EMBL" id="BDR59640.1"/>
    </source>
</evidence>
<gene>
    <name evidence="8" type="ORF">XA3_20810</name>
</gene>
<dbReference type="PANTHER" id="PTHR43133">
    <property type="entry name" value="RNA POLYMERASE ECF-TYPE SIGMA FACTO"/>
    <property type="match status" value="1"/>
</dbReference>
<dbReference type="CDD" id="cd06171">
    <property type="entry name" value="Sigma70_r4"/>
    <property type="match status" value="1"/>
</dbReference>